<dbReference type="AlphaFoldDB" id="A0A3S0HH48"/>
<comment type="caution">
    <text evidence="3">The sequence shown here is derived from an EMBL/GenBank/DDBJ whole genome shotgun (WGS) entry which is preliminary data.</text>
</comment>
<dbReference type="EMBL" id="RXHJ01000007">
    <property type="protein sequence ID" value="RSZ63433.1"/>
    <property type="molecule type" value="Genomic_DNA"/>
</dbReference>
<evidence type="ECO:0000259" key="2">
    <source>
        <dbReference type="PROSITE" id="PS50234"/>
    </source>
</evidence>
<feature type="domain" description="VWFA" evidence="2">
    <location>
        <begin position="286"/>
        <end position="433"/>
    </location>
</feature>
<accession>A0A3S0HH48</accession>
<sequence length="466" mass="48507">MPVARHRSGKNNFAVSGNVIIAGMVVLALIAATVWWFSFRGTTAEQAQTPECIQGELILPVAEASPGLDEGLINQWNATEPIVRDHCVTAERVSSVDDAAVLITHDNPEADSQLGERTVSSVVPVDVWTGQLWTNGEAELDDVDPAAVTYPVSTDPDTAVAVAVALAGDQAPALLARDRDPGLRDQAEILAVGPSAGIHKGMGTTRDVEGAEVVILAHVLNPAGGITEEQARAAAEFARFHDVSEQIPAELPDRTAAWAAVTGDPAPEAPEEETTAPEPEAIMPADTLLLLDTSAGTATDFGGGSIYSETANSLRQIALDLGGDGRQVALWNYSSPINPGVTQGWRRNIGFSEGDRAAEAVLRFGTGGVPQTRSALVAAVATAADKSRETGETTRVLLVTTGTEQDMDDAAFTDALNQTRGDADVRIETVHVGGGGVDGVLAEQSTLTHITDPAQLDAGLRAAAGL</sequence>
<dbReference type="InterPro" id="IPR036465">
    <property type="entry name" value="vWFA_dom_sf"/>
</dbReference>
<evidence type="ECO:0000256" key="1">
    <source>
        <dbReference type="SAM" id="Phobius"/>
    </source>
</evidence>
<organism evidence="3 4">
    <name type="scientific">Corynebacterium hylobatis</name>
    <dbReference type="NCBI Taxonomy" id="1859290"/>
    <lineage>
        <taxon>Bacteria</taxon>
        <taxon>Bacillati</taxon>
        <taxon>Actinomycetota</taxon>
        <taxon>Actinomycetes</taxon>
        <taxon>Mycobacteriales</taxon>
        <taxon>Corynebacteriaceae</taxon>
        <taxon>Corynebacterium</taxon>
    </lineage>
</organism>
<keyword evidence="1" id="KW-1133">Transmembrane helix</keyword>
<dbReference type="PROSITE" id="PS50234">
    <property type="entry name" value="VWFA"/>
    <property type="match status" value="1"/>
</dbReference>
<dbReference type="SUPFAM" id="SSF53300">
    <property type="entry name" value="vWA-like"/>
    <property type="match status" value="1"/>
</dbReference>
<evidence type="ECO:0000313" key="4">
    <source>
        <dbReference type="Proteomes" id="UP000274907"/>
    </source>
</evidence>
<keyword evidence="1" id="KW-0472">Membrane</keyword>
<name>A0A3S0HH48_9CORY</name>
<evidence type="ECO:0000313" key="3">
    <source>
        <dbReference type="EMBL" id="RSZ63433.1"/>
    </source>
</evidence>
<dbReference type="Gene3D" id="3.40.50.410">
    <property type="entry name" value="von Willebrand factor, type A domain"/>
    <property type="match status" value="1"/>
</dbReference>
<dbReference type="Proteomes" id="UP000274907">
    <property type="component" value="Unassembled WGS sequence"/>
</dbReference>
<reference evidence="3 4" key="1">
    <citation type="submission" date="2018-12" db="EMBL/GenBank/DDBJ databases">
        <title>YIM 101343 draft genome.</title>
        <authorList>
            <person name="Chen X."/>
        </authorList>
    </citation>
    <scope>NUCLEOTIDE SEQUENCE [LARGE SCALE GENOMIC DNA]</scope>
    <source>
        <strain evidence="3 4">YIM 101343</strain>
    </source>
</reference>
<keyword evidence="1" id="KW-0812">Transmembrane</keyword>
<feature type="transmembrane region" description="Helical" evidence="1">
    <location>
        <begin position="12"/>
        <end position="37"/>
    </location>
</feature>
<protein>
    <recommendedName>
        <fullName evidence="2">VWFA domain-containing protein</fullName>
    </recommendedName>
</protein>
<dbReference type="OrthoDB" id="4427980at2"/>
<proteinExistence type="predicted"/>
<gene>
    <name evidence="3" type="ORF">EAH68_07100</name>
</gene>
<keyword evidence="4" id="KW-1185">Reference proteome</keyword>
<dbReference type="InterPro" id="IPR002035">
    <property type="entry name" value="VWF_A"/>
</dbReference>